<accession>A0A8S9KT41</accession>
<proteinExistence type="predicted"/>
<sequence length="162" mass="18382">MSPPASFPPVRRKRKYSAYPFVNEFTPEKTLHELCDKAFEEWEQDRMVKSATKSPRCGFSDIKNIVVMTTAAIAENQYMQKSELVQRSGFDRTASAFSSAPLDNPTADHQRRELVYLFRVVYMRSGAEGGFNPLGFLQVPGLDDIFTGDDDTWEAWLSVDPS</sequence>
<organism evidence="1 2">
    <name type="scientific">Brassica cretica</name>
    <name type="common">Mustard</name>
    <dbReference type="NCBI Taxonomy" id="69181"/>
    <lineage>
        <taxon>Eukaryota</taxon>
        <taxon>Viridiplantae</taxon>
        <taxon>Streptophyta</taxon>
        <taxon>Embryophyta</taxon>
        <taxon>Tracheophyta</taxon>
        <taxon>Spermatophyta</taxon>
        <taxon>Magnoliopsida</taxon>
        <taxon>eudicotyledons</taxon>
        <taxon>Gunneridae</taxon>
        <taxon>Pentapetalae</taxon>
        <taxon>rosids</taxon>
        <taxon>malvids</taxon>
        <taxon>Brassicales</taxon>
        <taxon>Brassicaceae</taxon>
        <taxon>Brassiceae</taxon>
        <taxon>Brassica</taxon>
    </lineage>
</organism>
<reference evidence="1" key="1">
    <citation type="submission" date="2019-12" db="EMBL/GenBank/DDBJ databases">
        <title>Genome sequencing and annotation of Brassica cretica.</title>
        <authorList>
            <person name="Studholme D.J."/>
            <person name="Sarris P.F."/>
        </authorList>
    </citation>
    <scope>NUCLEOTIDE SEQUENCE</scope>
    <source>
        <strain evidence="1">PFS-001/15</strain>
        <tissue evidence="1">Leaf</tissue>
    </source>
</reference>
<gene>
    <name evidence="1" type="ORF">F2Q68_00008569</name>
</gene>
<protein>
    <submittedName>
        <fullName evidence="1">Uncharacterized protein</fullName>
    </submittedName>
</protein>
<evidence type="ECO:0000313" key="2">
    <source>
        <dbReference type="Proteomes" id="UP000712281"/>
    </source>
</evidence>
<dbReference type="EMBL" id="QGKW02000717">
    <property type="protein sequence ID" value="KAF2596488.1"/>
    <property type="molecule type" value="Genomic_DNA"/>
</dbReference>
<name>A0A8S9KT41_BRACR</name>
<evidence type="ECO:0000313" key="1">
    <source>
        <dbReference type="EMBL" id="KAF2596488.1"/>
    </source>
</evidence>
<dbReference type="Proteomes" id="UP000712281">
    <property type="component" value="Unassembled WGS sequence"/>
</dbReference>
<comment type="caution">
    <text evidence="1">The sequence shown here is derived from an EMBL/GenBank/DDBJ whole genome shotgun (WGS) entry which is preliminary data.</text>
</comment>
<dbReference type="AlphaFoldDB" id="A0A8S9KT41"/>